<comment type="catalytic activity">
    <reaction evidence="1">
        <text>L-histidyl-[protein] + phosphoenolpyruvate = N(pros)-phospho-L-histidyl-[protein] + pyruvate</text>
        <dbReference type="Rhea" id="RHEA:23880"/>
        <dbReference type="Rhea" id="RHEA-COMP:9745"/>
        <dbReference type="Rhea" id="RHEA-COMP:9746"/>
        <dbReference type="ChEBI" id="CHEBI:15361"/>
        <dbReference type="ChEBI" id="CHEBI:29979"/>
        <dbReference type="ChEBI" id="CHEBI:58702"/>
        <dbReference type="ChEBI" id="CHEBI:64837"/>
        <dbReference type="EC" id="2.7.3.9"/>
    </reaction>
</comment>
<evidence type="ECO:0000256" key="16">
    <source>
        <dbReference type="ARBA" id="ARBA00033235"/>
    </source>
</evidence>
<feature type="domain" description="PEP-utilising enzyme C-terminal" evidence="18">
    <location>
        <begin position="238"/>
        <end position="510"/>
    </location>
</feature>
<keyword evidence="20" id="KW-0670">Pyruvate</keyword>
<dbReference type="InterPro" id="IPR000121">
    <property type="entry name" value="PEP_util_C"/>
</dbReference>
<dbReference type="SUPFAM" id="SSF52009">
    <property type="entry name" value="Phosphohistidine domain"/>
    <property type="match status" value="1"/>
</dbReference>
<feature type="domain" description="Phosphotransferase system enzyme I N-terminal" evidence="19">
    <location>
        <begin position="5"/>
        <end position="114"/>
    </location>
</feature>
<dbReference type="PRINTS" id="PR01736">
    <property type="entry name" value="PHPHTRNFRASE"/>
</dbReference>
<keyword evidence="12" id="KW-0598">Phosphotransferase system</keyword>
<dbReference type="InterPro" id="IPR008279">
    <property type="entry name" value="PEP-util_enz_mobile_dom"/>
</dbReference>
<evidence type="ECO:0000256" key="15">
    <source>
        <dbReference type="ARBA" id="ARBA00022842"/>
    </source>
</evidence>
<evidence type="ECO:0000256" key="4">
    <source>
        <dbReference type="ARBA" id="ARBA00004496"/>
    </source>
</evidence>
<name>S5DQ18_9ACTN</name>
<dbReference type="Gene3D" id="3.20.20.60">
    <property type="entry name" value="Phosphoenolpyruvate-binding domains"/>
    <property type="match status" value="1"/>
</dbReference>
<organism evidence="20">
    <name type="scientific">Candidatus Actinomarina minuta</name>
    <dbReference type="NCBI Taxonomy" id="1389454"/>
    <lineage>
        <taxon>Bacteria</taxon>
        <taxon>Bacillati</taxon>
        <taxon>Actinomycetota</taxon>
        <taxon>Actinomycetes</taxon>
        <taxon>Candidatus Actinomarinidae</taxon>
        <taxon>Candidatus Actinomarinales</taxon>
        <taxon>Candidatus Actinomarineae</taxon>
        <taxon>Candidatus Actinomarinaceae</taxon>
        <taxon>Candidatus Actinomarina</taxon>
    </lineage>
</organism>
<keyword evidence="15" id="KW-0460">Magnesium</keyword>
<dbReference type="AlphaFoldDB" id="S5DQ18"/>
<dbReference type="EC" id="2.7.3.9" evidence="6"/>
<dbReference type="EMBL" id="KC811116">
    <property type="protein sequence ID" value="AGQ18920.1"/>
    <property type="molecule type" value="Genomic_DNA"/>
</dbReference>
<comment type="cofactor">
    <cofactor evidence="2">
        <name>Mg(2+)</name>
        <dbReference type="ChEBI" id="CHEBI:18420"/>
    </cofactor>
</comment>
<evidence type="ECO:0000256" key="9">
    <source>
        <dbReference type="ARBA" id="ARBA00022490"/>
    </source>
</evidence>
<evidence type="ECO:0000259" key="17">
    <source>
        <dbReference type="Pfam" id="PF00391"/>
    </source>
</evidence>
<evidence type="ECO:0000256" key="7">
    <source>
        <dbReference type="ARBA" id="ARBA00016544"/>
    </source>
</evidence>
<dbReference type="GO" id="GO:0009401">
    <property type="term" value="P:phosphoenolpyruvate-dependent sugar phosphotransferase system"/>
    <property type="evidence" value="ECO:0007669"/>
    <property type="project" value="UniProtKB-KW"/>
</dbReference>
<dbReference type="GO" id="GO:0046872">
    <property type="term" value="F:metal ion binding"/>
    <property type="evidence" value="ECO:0007669"/>
    <property type="project" value="UniProtKB-KW"/>
</dbReference>
<dbReference type="SUPFAM" id="SSF51621">
    <property type="entry name" value="Phosphoenolpyruvate/pyruvate domain"/>
    <property type="match status" value="1"/>
</dbReference>
<dbReference type="InterPro" id="IPR036618">
    <property type="entry name" value="PtsI_HPr-bd_sf"/>
</dbReference>
<evidence type="ECO:0000256" key="2">
    <source>
        <dbReference type="ARBA" id="ARBA00001946"/>
    </source>
</evidence>
<evidence type="ECO:0000259" key="19">
    <source>
        <dbReference type="Pfam" id="PF05524"/>
    </source>
</evidence>
<dbReference type="InterPro" id="IPR008731">
    <property type="entry name" value="PTS_EIN"/>
</dbReference>
<dbReference type="Pfam" id="PF05524">
    <property type="entry name" value="PEP-utilisers_N"/>
    <property type="match status" value="1"/>
</dbReference>
<protein>
    <recommendedName>
        <fullName evidence="7">Phosphoenolpyruvate-protein phosphotransferase</fullName>
        <ecNumber evidence="6">2.7.3.9</ecNumber>
    </recommendedName>
    <alternativeName>
        <fullName evidence="16">Phosphotransferase system, enzyme I</fullName>
    </alternativeName>
</protein>
<dbReference type="PROSITE" id="PS00742">
    <property type="entry name" value="PEP_ENZYMES_2"/>
    <property type="match status" value="1"/>
</dbReference>
<proteinExistence type="inferred from homology"/>
<accession>S5DQ18</accession>
<evidence type="ECO:0000259" key="18">
    <source>
        <dbReference type="Pfam" id="PF02896"/>
    </source>
</evidence>
<dbReference type="InterPro" id="IPR023151">
    <property type="entry name" value="PEP_util_CS"/>
</dbReference>
<keyword evidence="8" id="KW-0813">Transport</keyword>
<keyword evidence="9" id="KW-0963">Cytoplasm</keyword>
<dbReference type="InterPro" id="IPR050499">
    <property type="entry name" value="PEP-utilizing_PTS_enzyme"/>
</dbReference>
<evidence type="ECO:0000256" key="11">
    <source>
        <dbReference type="ARBA" id="ARBA00022679"/>
    </source>
</evidence>
<evidence type="ECO:0000256" key="8">
    <source>
        <dbReference type="ARBA" id="ARBA00022448"/>
    </source>
</evidence>
<comment type="similarity">
    <text evidence="5">Belongs to the PEP-utilizing enzyme family.</text>
</comment>
<dbReference type="InterPro" id="IPR015813">
    <property type="entry name" value="Pyrv/PenolPyrv_kinase-like_dom"/>
</dbReference>
<comment type="subcellular location">
    <subcellularLocation>
        <location evidence="4">Cytoplasm</location>
    </subcellularLocation>
</comment>
<dbReference type="Gene3D" id="1.10.274.10">
    <property type="entry name" value="PtsI, HPr-binding domain"/>
    <property type="match status" value="1"/>
</dbReference>
<comment type="function">
    <text evidence="3">General (non sugar-specific) component of the phosphoenolpyruvate-dependent sugar phosphotransferase system (sugar PTS). This major carbohydrate active-transport system catalyzes the phosphorylation of incoming sugar substrates concomitantly with their translocation across the cell membrane. Enzyme I transfers the phosphoryl group from phosphoenolpyruvate (PEP) to the phosphoryl carrier protein (HPr).</text>
</comment>
<evidence type="ECO:0000256" key="3">
    <source>
        <dbReference type="ARBA" id="ARBA00002728"/>
    </source>
</evidence>
<keyword evidence="11" id="KW-0808">Transferase</keyword>
<evidence type="ECO:0000256" key="14">
    <source>
        <dbReference type="ARBA" id="ARBA00022777"/>
    </source>
</evidence>
<dbReference type="GO" id="GO:0008965">
    <property type="term" value="F:phosphoenolpyruvate-protein phosphotransferase activity"/>
    <property type="evidence" value="ECO:0007669"/>
    <property type="project" value="UniProtKB-EC"/>
</dbReference>
<dbReference type="Pfam" id="PF00391">
    <property type="entry name" value="PEP-utilizers"/>
    <property type="match status" value="1"/>
</dbReference>
<dbReference type="InterPro" id="IPR040442">
    <property type="entry name" value="Pyrv_kinase-like_dom_sf"/>
</dbReference>
<dbReference type="InterPro" id="IPR006318">
    <property type="entry name" value="PTS_EI-like"/>
</dbReference>
<keyword evidence="13" id="KW-0479">Metal-binding</keyword>
<evidence type="ECO:0000256" key="6">
    <source>
        <dbReference type="ARBA" id="ARBA00012232"/>
    </source>
</evidence>
<dbReference type="NCBIfam" id="TIGR01417">
    <property type="entry name" value="PTS_I_fam"/>
    <property type="match status" value="1"/>
</dbReference>
<dbReference type="PANTHER" id="PTHR46244">
    <property type="entry name" value="PHOSPHOENOLPYRUVATE-PROTEIN PHOSPHOTRANSFERASE"/>
    <property type="match status" value="1"/>
</dbReference>
<reference evidence="20" key="1">
    <citation type="journal article" date="2013" name="Sci. Rep.">
        <title>Metagenomics uncovers a new group of low GC and ultra-small marine Actinobacteria.</title>
        <authorList>
            <person name="Ghai R."/>
            <person name="Mizuno C.M."/>
            <person name="Picazo A."/>
            <person name="Camacho A."/>
            <person name="Rodriguez-Valera F."/>
        </authorList>
    </citation>
    <scope>NUCLEOTIDE SEQUENCE</scope>
</reference>
<evidence type="ECO:0000256" key="13">
    <source>
        <dbReference type="ARBA" id="ARBA00022723"/>
    </source>
</evidence>
<sequence length="539" mass="60208">MRVLQGTGVSPGVNTGKPVNIERSLDFSVPAKISLDEGIEELTSRYQSIVEKYNSSSREIEAEVIEAYILILNDPELVGSLSNLNSSHLEEIYNIFLEQAEVFKQMDDDYFRQRSEDIEAIGKELIFTIQNISLEIDMETPQVIFANELTPNETSSMNLNQVTGFVVKEGGPTSHAVIVAKNYGIPCILDISVQDFDIENTNEVIINGTSGELTINPDKSSLKIVEDYQLTAISYQENYKQESLDKLEIELRANIGSTDEIKNFKDPLINSVGLFRSEFLYIEEKQEPKLANLVKANNLLNEKFEKTIVYRTLDIGGDKQVDYLNLPKEDNPFLGVRGVRLTLENRQLFEAQISSILESNIKERVKIMFPMISILEDYLEAKDVVVTIAKKIGAEAPSMGIMVETPSVAIAPEIFVEEVDFFSIGTNDLLQYSFAADRGITSLNKYHDALHPSFLKLLHNIIKTANDNNIEVSVCGDMASDSDGAYMLYLLGLRIYSLAPSQAPAIVSSLLKANDALNTLDVDEILSQKNSQSVRKFII</sequence>
<evidence type="ECO:0000256" key="12">
    <source>
        <dbReference type="ARBA" id="ARBA00022683"/>
    </source>
</evidence>
<dbReference type="Gene3D" id="3.50.30.10">
    <property type="entry name" value="Phosphohistidine domain"/>
    <property type="match status" value="1"/>
</dbReference>
<evidence type="ECO:0000256" key="10">
    <source>
        <dbReference type="ARBA" id="ARBA00022597"/>
    </source>
</evidence>
<feature type="domain" description="PEP-utilising enzyme mobile" evidence="17">
    <location>
        <begin position="140"/>
        <end position="211"/>
    </location>
</feature>
<evidence type="ECO:0000313" key="20">
    <source>
        <dbReference type="EMBL" id="AGQ18920.1"/>
    </source>
</evidence>
<dbReference type="GO" id="GO:0016301">
    <property type="term" value="F:kinase activity"/>
    <property type="evidence" value="ECO:0007669"/>
    <property type="project" value="UniProtKB-KW"/>
</dbReference>
<dbReference type="Pfam" id="PF02896">
    <property type="entry name" value="PEP-utilizers_C"/>
    <property type="match status" value="1"/>
</dbReference>
<dbReference type="SUPFAM" id="SSF47831">
    <property type="entry name" value="Enzyme I of the PEP:sugar phosphotransferase system HPr-binding (sub)domain"/>
    <property type="match status" value="1"/>
</dbReference>
<keyword evidence="10" id="KW-0762">Sugar transport</keyword>
<evidence type="ECO:0000256" key="5">
    <source>
        <dbReference type="ARBA" id="ARBA00007837"/>
    </source>
</evidence>
<dbReference type="GO" id="GO:0005737">
    <property type="term" value="C:cytoplasm"/>
    <property type="evidence" value="ECO:0007669"/>
    <property type="project" value="UniProtKB-SubCell"/>
</dbReference>
<keyword evidence="14 20" id="KW-0418">Kinase</keyword>
<dbReference type="InterPro" id="IPR036637">
    <property type="entry name" value="Phosphohistidine_dom_sf"/>
</dbReference>
<dbReference type="PANTHER" id="PTHR46244:SF3">
    <property type="entry name" value="PHOSPHOENOLPYRUVATE-PROTEIN PHOSPHOTRANSFERASE"/>
    <property type="match status" value="1"/>
</dbReference>
<evidence type="ECO:0000256" key="1">
    <source>
        <dbReference type="ARBA" id="ARBA00000683"/>
    </source>
</evidence>